<dbReference type="EMBL" id="JBHRTR010000054">
    <property type="protein sequence ID" value="MFC3230947.1"/>
    <property type="molecule type" value="Genomic_DNA"/>
</dbReference>
<dbReference type="SUPFAM" id="SSF51679">
    <property type="entry name" value="Bacterial luciferase-like"/>
    <property type="match status" value="1"/>
</dbReference>
<evidence type="ECO:0000256" key="2">
    <source>
        <dbReference type="ARBA" id="ARBA00022630"/>
    </source>
</evidence>
<proteinExistence type="inferred from homology"/>
<dbReference type="RefSeq" id="WP_379906416.1">
    <property type="nucleotide sequence ID" value="NZ_JBHRTR010000054.1"/>
</dbReference>
<dbReference type="Gene3D" id="3.20.20.30">
    <property type="entry name" value="Luciferase-like domain"/>
    <property type="match status" value="1"/>
</dbReference>
<keyword evidence="2" id="KW-0285">Flavoprotein</keyword>
<accession>A0ABV7L8I1</accession>
<comment type="similarity">
    <text evidence="1">Belongs to the bacterial luciferase oxidoreductase family.</text>
</comment>
<evidence type="ECO:0000256" key="1">
    <source>
        <dbReference type="ARBA" id="ARBA00010426"/>
    </source>
</evidence>
<dbReference type="InterPro" id="IPR011251">
    <property type="entry name" value="Luciferase-like_dom"/>
</dbReference>
<dbReference type="Proteomes" id="UP001595528">
    <property type="component" value="Unassembled WGS sequence"/>
</dbReference>
<feature type="compositionally biased region" description="Low complexity" evidence="5">
    <location>
        <begin position="423"/>
        <end position="433"/>
    </location>
</feature>
<feature type="compositionally biased region" description="Low complexity" evidence="5">
    <location>
        <begin position="406"/>
        <end position="415"/>
    </location>
</feature>
<evidence type="ECO:0000313" key="8">
    <source>
        <dbReference type="Proteomes" id="UP001595528"/>
    </source>
</evidence>
<dbReference type="PANTHER" id="PTHR30137:SF16">
    <property type="entry name" value="BLL0895 PROTEIN"/>
    <property type="match status" value="1"/>
</dbReference>
<dbReference type="EC" id="1.-.-.-" evidence="7"/>
<organism evidence="7 8">
    <name type="scientific">Marinibaculum pumilum</name>
    <dbReference type="NCBI Taxonomy" id="1766165"/>
    <lineage>
        <taxon>Bacteria</taxon>
        <taxon>Pseudomonadati</taxon>
        <taxon>Pseudomonadota</taxon>
        <taxon>Alphaproteobacteria</taxon>
        <taxon>Rhodospirillales</taxon>
        <taxon>Rhodospirillaceae</taxon>
        <taxon>Marinibaculum</taxon>
    </lineage>
</organism>
<feature type="compositionally biased region" description="Basic residues" evidence="5">
    <location>
        <begin position="470"/>
        <end position="479"/>
    </location>
</feature>
<protein>
    <submittedName>
        <fullName evidence="7">LLM class flavin-dependent oxidoreductase</fullName>
        <ecNumber evidence="7">1.-.-.-</ecNumber>
    </submittedName>
</protein>
<feature type="domain" description="Luciferase-like" evidence="6">
    <location>
        <begin position="5"/>
        <end position="310"/>
    </location>
</feature>
<dbReference type="InterPro" id="IPR036661">
    <property type="entry name" value="Luciferase-like_sf"/>
</dbReference>
<reference evidence="8" key="1">
    <citation type="journal article" date="2019" name="Int. J. Syst. Evol. Microbiol.">
        <title>The Global Catalogue of Microorganisms (GCM) 10K type strain sequencing project: providing services to taxonomists for standard genome sequencing and annotation.</title>
        <authorList>
            <consortium name="The Broad Institute Genomics Platform"/>
            <consortium name="The Broad Institute Genome Sequencing Center for Infectious Disease"/>
            <person name="Wu L."/>
            <person name="Ma J."/>
        </authorList>
    </citation>
    <scope>NUCLEOTIDE SEQUENCE [LARGE SCALE GENOMIC DNA]</scope>
    <source>
        <strain evidence="8">KCTC 42964</strain>
    </source>
</reference>
<comment type="caution">
    <text evidence="7">The sequence shown here is derived from an EMBL/GenBank/DDBJ whole genome shotgun (WGS) entry which is preliminary data.</text>
</comment>
<evidence type="ECO:0000259" key="6">
    <source>
        <dbReference type="Pfam" id="PF00296"/>
    </source>
</evidence>
<evidence type="ECO:0000256" key="3">
    <source>
        <dbReference type="ARBA" id="ARBA00023002"/>
    </source>
</evidence>
<dbReference type="PANTHER" id="PTHR30137">
    <property type="entry name" value="LUCIFERASE-LIKE MONOOXYGENASE"/>
    <property type="match status" value="1"/>
</dbReference>
<keyword evidence="3 7" id="KW-0560">Oxidoreductase</keyword>
<sequence length="479" mass="51657">MSRIRFGAFLAPHHPIGENPVLQFRSDLDLVEMLDRLGYDEFWCGEHHSTGWEVIASPEMFLAAAGERTHRIRLGTGVVSLPYHHPFIVAQRMVQLDHMTGGRAIFGSGPGALPSDAYTLGIDPMTQRDRQDEALGVIIRLLRGEERVTHESEWFTLRDAALQLLPLQADLPMVAASMISPSGMTLAGKYGMGVISIGSMSPVGLQSLSKQWSFAEHSAKKHGQHVTRDDWRVLLTWHIAETREQARAEAKHGLMRWHNEYNVGTLMRPGMVPFKTADQAVDEMAFADGATAVIGTPDDLVARIRDLQKLTGGFGTVIGFAHDWANREATRRSWDLVARYVVPELNGMLEPYRRSREHVIAHRDVFERAQAAILSKIQQNPEAAKALAEGGSMSASVGPHAGPDLASKAGGATKKGTAKKKANGTAAKAAPKAAAKRKAGATKAKAAPAGGTKKASAKAPPPKAAGRKAGAARRGRAGA</sequence>
<dbReference type="InterPro" id="IPR050766">
    <property type="entry name" value="Bact_Lucif_Oxidored"/>
</dbReference>
<feature type="region of interest" description="Disordered" evidence="5">
    <location>
        <begin position="385"/>
        <end position="479"/>
    </location>
</feature>
<gene>
    <name evidence="7" type="ORF">ACFOGJ_27120</name>
</gene>
<keyword evidence="4" id="KW-0503">Monooxygenase</keyword>
<evidence type="ECO:0000256" key="5">
    <source>
        <dbReference type="SAM" id="MobiDB-lite"/>
    </source>
</evidence>
<keyword evidence="8" id="KW-1185">Reference proteome</keyword>
<evidence type="ECO:0000256" key="4">
    <source>
        <dbReference type="ARBA" id="ARBA00023033"/>
    </source>
</evidence>
<name>A0ABV7L8I1_9PROT</name>
<evidence type="ECO:0000313" key="7">
    <source>
        <dbReference type="EMBL" id="MFC3230947.1"/>
    </source>
</evidence>
<dbReference type="GO" id="GO:0016491">
    <property type="term" value="F:oxidoreductase activity"/>
    <property type="evidence" value="ECO:0007669"/>
    <property type="project" value="UniProtKB-KW"/>
</dbReference>
<dbReference type="Pfam" id="PF00296">
    <property type="entry name" value="Bac_luciferase"/>
    <property type="match status" value="1"/>
</dbReference>
<feature type="compositionally biased region" description="Low complexity" evidence="5">
    <location>
        <begin position="441"/>
        <end position="458"/>
    </location>
</feature>